<dbReference type="CDD" id="cd12252">
    <property type="entry name" value="RRM_DbpA"/>
    <property type="match status" value="1"/>
</dbReference>
<keyword evidence="2 6" id="KW-0378">Hydrolase</keyword>
<dbReference type="InterPro" id="IPR044742">
    <property type="entry name" value="DEAD/DEAH_RhlB"/>
</dbReference>
<evidence type="ECO:0000313" key="10">
    <source>
        <dbReference type="EMBL" id="GGH92094.1"/>
    </source>
</evidence>
<sequence>MPADFNTALPIAAPLADALKQKGYDTLTPVQEAVMAADVGTRDLLVSAQTGSGKTVAFGLALASSLLEDGESLPRADAPLALIIAPTRELALQVSKELQWLYAGAGGRIATCVGGMDVRTERRALERGAHIVVGTPGRLVDHIKRRALNMDYLKAVVLDEADEMLKLGFREELEEILQAAPESRRTLMFSATVSKQIAHLAESYQDKALRLNTISRREQHVDIDYVVHPVGHKDVEKAVINLLLYHDAPTTLVFCARREGVNKLTARLTNRGFSVVALSGEFSQKERSNSLLAIRDGRARVCVATDVAARGIDLPGLDLVIHADLPQNKEALLHRSGRTGRAGRKGASVLIAPGRAQRRAEQLLRDAGVSAQWTQPPGTEDIQRVLDKRVLDHPALSEDLAESDMDLAEALVEKFPAEKLAAAFIKLARTRQSAPEDMQDDERGGSFEPAPPRGGREPREPRGPREPKAPKQRHPDFEDSAWIALGVGRARNADPKWLVPMLCKTGGFSKSAIGAIRIGETTSWIELKPDAADSIMENAGQNQIIDKSLYVTRADGPGEDDAGIGGGGQAQAPRPPRKSKVAIRPKEEWSPAPGDPDAPEPKFQRRPRKPAAPQDAEGGKPSGKFGGGKPEGGKPAWVKKKKGPKKPRGPNGEKKRSPGKKKPKG</sequence>
<dbReference type="PROSITE" id="PS51192">
    <property type="entry name" value="HELICASE_ATP_BIND_1"/>
    <property type="match status" value="1"/>
</dbReference>
<evidence type="ECO:0000256" key="3">
    <source>
        <dbReference type="ARBA" id="ARBA00022806"/>
    </source>
</evidence>
<feature type="compositionally biased region" description="Gly residues" evidence="7">
    <location>
        <begin position="620"/>
        <end position="630"/>
    </location>
</feature>
<evidence type="ECO:0000256" key="1">
    <source>
        <dbReference type="ARBA" id="ARBA00022741"/>
    </source>
</evidence>
<proteinExistence type="inferred from homology"/>
<dbReference type="Pfam" id="PF03880">
    <property type="entry name" value="DbpA"/>
    <property type="match status" value="1"/>
</dbReference>
<dbReference type="InterPro" id="IPR012677">
    <property type="entry name" value="Nucleotide-bd_a/b_plait_sf"/>
</dbReference>
<dbReference type="SUPFAM" id="SSF52540">
    <property type="entry name" value="P-loop containing nucleoside triphosphate hydrolases"/>
    <property type="match status" value="1"/>
</dbReference>
<evidence type="ECO:0000256" key="6">
    <source>
        <dbReference type="RuleBase" id="RU000492"/>
    </source>
</evidence>
<dbReference type="GO" id="GO:0003676">
    <property type="term" value="F:nucleic acid binding"/>
    <property type="evidence" value="ECO:0007669"/>
    <property type="project" value="InterPro"/>
</dbReference>
<reference evidence="10" key="1">
    <citation type="journal article" date="2014" name="Int. J. Syst. Evol. Microbiol.">
        <title>Complete genome sequence of Corynebacterium casei LMG S-19264T (=DSM 44701T), isolated from a smear-ripened cheese.</title>
        <authorList>
            <consortium name="US DOE Joint Genome Institute (JGI-PGF)"/>
            <person name="Walter F."/>
            <person name="Albersmeier A."/>
            <person name="Kalinowski J."/>
            <person name="Ruckert C."/>
        </authorList>
    </citation>
    <scope>NUCLEOTIDE SEQUENCE</scope>
    <source>
        <strain evidence="10">CGMCC 1.14984</strain>
    </source>
</reference>
<accession>A0A8J3A124</accession>
<dbReference type="PANTHER" id="PTHR47959:SF1">
    <property type="entry name" value="ATP-DEPENDENT RNA HELICASE DBPA"/>
    <property type="match status" value="1"/>
</dbReference>
<evidence type="ECO:0000313" key="12">
    <source>
        <dbReference type="Proteomes" id="UP000621856"/>
    </source>
</evidence>
<dbReference type="InterPro" id="IPR027417">
    <property type="entry name" value="P-loop_NTPase"/>
</dbReference>
<keyword evidence="13" id="KW-1185">Reference proteome</keyword>
<dbReference type="CDD" id="cd18787">
    <property type="entry name" value="SF2_C_DEAD"/>
    <property type="match status" value="1"/>
</dbReference>
<name>A0A8J3A124_9PROT</name>
<dbReference type="Pfam" id="PF00271">
    <property type="entry name" value="Helicase_C"/>
    <property type="match status" value="1"/>
</dbReference>
<organism evidence="10 12">
    <name type="scientific">Aquisalinus luteolus</name>
    <dbReference type="NCBI Taxonomy" id="1566827"/>
    <lineage>
        <taxon>Bacteria</taxon>
        <taxon>Pseudomonadati</taxon>
        <taxon>Pseudomonadota</taxon>
        <taxon>Alphaproteobacteria</taxon>
        <taxon>Parvularculales</taxon>
        <taxon>Parvularculaceae</taxon>
        <taxon>Aquisalinus</taxon>
    </lineage>
</organism>
<feature type="compositionally biased region" description="Basic residues" evidence="7">
    <location>
        <begin position="637"/>
        <end position="648"/>
    </location>
</feature>
<dbReference type="InterPro" id="IPR014001">
    <property type="entry name" value="Helicase_ATP-bd"/>
</dbReference>
<reference evidence="10" key="3">
    <citation type="submission" date="2020-09" db="EMBL/GenBank/DDBJ databases">
        <authorList>
            <person name="Sun Q."/>
            <person name="Zhou Y."/>
        </authorList>
    </citation>
    <scope>NUCLEOTIDE SEQUENCE</scope>
    <source>
        <strain evidence="10">CGMCC 1.14984</strain>
    </source>
</reference>
<dbReference type="EMBL" id="BMGZ01000001">
    <property type="protein sequence ID" value="GGH92094.1"/>
    <property type="molecule type" value="Genomic_DNA"/>
</dbReference>
<dbReference type="SMART" id="SM00487">
    <property type="entry name" value="DEXDc"/>
    <property type="match status" value="1"/>
</dbReference>
<dbReference type="Proteomes" id="UP000621856">
    <property type="component" value="Unassembled WGS sequence"/>
</dbReference>
<dbReference type="PANTHER" id="PTHR47959">
    <property type="entry name" value="ATP-DEPENDENT RNA HELICASE RHLE-RELATED"/>
    <property type="match status" value="1"/>
</dbReference>
<dbReference type="PROSITE" id="PS51194">
    <property type="entry name" value="HELICASE_CTER"/>
    <property type="match status" value="1"/>
</dbReference>
<dbReference type="GO" id="GO:0005829">
    <property type="term" value="C:cytosol"/>
    <property type="evidence" value="ECO:0007669"/>
    <property type="project" value="TreeGrafter"/>
</dbReference>
<keyword evidence="1 6" id="KW-0547">Nucleotide-binding</keyword>
<dbReference type="GO" id="GO:0016787">
    <property type="term" value="F:hydrolase activity"/>
    <property type="evidence" value="ECO:0007669"/>
    <property type="project" value="UniProtKB-KW"/>
</dbReference>
<dbReference type="CDD" id="cd00268">
    <property type="entry name" value="DEADc"/>
    <property type="match status" value="1"/>
</dbReference>
<dbReference type="GO" id="GO:0003724">
    <property type="term" value="F:RNA helicase activity"/>
    <property type="evidence" value="ECO:0007669"/>
    <property type="project" value="TreeGrafter"/>
</dbReference>
<evidence type="ECO:0000259" key="8">
    <source>
        <dbReference type="PROSITE" id="PS51192"/>
    </source>
</evidence>
<dbReference type="InterPro" id="IPR005580">
    <property type="entry name" value="DbpA/CsdA_RNA-bd_dom"/>
</dbReference>
<evidence type="ECO:0000256" key="7">
    <source>
        <dbReference type="SAM" id="MobiDB-lite"/>
    </source>
</evidence>
<dbReference type="InterPro" id="IPR050079">
    <property type="entry name" value="DEAD_box_RNA_helicase"/>
</dbReference>
<feature type="domain" description="Helicase C-terminal" evidence="9">
    <location>
        <begin position="234"/>
        <end position="383"/>
    </location>
</feature>
<feature type="compositionally biased region" description="Basic and acidic residues" evidence="7">
    <location>
        <begin position="454"/>
        <end position="477"/>
    </location>
</feature>
<dbReference type="InterPro" id="IPR011545">
    <property type="entry name" value="DEAD/DEAH_box_helicase_dom"/>
</dbReference>
<dbReference type="Gene3D" id="3.40.50.300">
    <property type="entry name" value="P-loop containing nucleotide triphosphate hydrolases"/>
    <property type="match status" value="2"/>
</dbReference>
<evidence type="ECO:0000256" key="2">
    <source>
        <dbReference type="ARBA" id="ARBA00022801"/>
    </source>
</evidence>
<dbReference type="SMART" id="SM00490">
    <property type="entry name" value="HELICc"/>
    <property type="match status" value="1"/>
</dbReference>
<keyword evidence="3 6" id="KW-0347">Helicase</keyword>
<reference evidence="11 13" key="2">
    <citation type="submission" date="2020-02" db="EMBL/GenBank/DDBJ databases">
        <title>Genome sequence of Parvularcula flava strain NH6-79.</title>
        <authorList>
            <person name="Abdul Karim M.H."/>
            <person name="Lam M.Q."/>
            <person name="Chen S.J."/>
            <person name="Yahya A."/>
            <person name="Shahir S."/>
            <person name="Shamsir M.S."/>
            <person name="Chong C.S."/>
        </authorList>
    </citation>
    <scope>NUCLEOTIDE SEQUENCE [LARGE SCALE GENOMIC DNA]</scope>
    <source>
        <strain evidence="11 13">NH6-79</strain>
    </source>
</reference>
<protein>
    <submittedName>
        <fullName evidence="10">DEAD/DEAH box helicase</fullName>
    </submittedName>
</protein>
<keyword evidence="4 6" id="KW-0067">ATP-binding</keyword>
<dbReference type="InterPro" id="IPR001650">
    <property type="entry name" value="Helicase_C-like"/>
</dbReference>
<evidence type="ECO:0000259" key="9">
    <source>
        <dbReference type="PROSITE" id="PS51194"/>
    </source>
</evidence>
<dbReference type="Proteomes" id="UP000818603">
    <property type="component" value="Unassembled WGS sequence"/>
</dbReference>
<dbReference type="RefSeq" id="WP_155135768.1">
    <property type="nucleotide sequence ID" value="NZ_BMGZ01000001.1"/>
</dbReference>
<feature type="region of interest" description="Disordered" evidence="7">
    <location>
        <begin position="553"/>
        <end position="665"/>
    </location>
</feature>
<evidence type="ECO:0000256" key="5">
    <source>
        <dbReference type="ARBA" id="ARBA00038437"/>
    </source>
</evidence>
<feature type="region of interest" description="Disordered" evidence="7">
    <location>
        <begin position="431"/>
        <end position="478"/>
    </location>
</feature>
<evidence type="ECO:0000313" key="11">
    <source>
        <dbReference type="EMBL" id="NHK26359.1"/>
    </source>
</evidence>
<gene>
    <name evidence="11" type="ORF">FF098_000385</name>
    <name evidence="10" type="ORF">GCM10011355_00780</name>
</gene>
<dbReference type="InterPro" id="IPR000629">
    <property type="entry name" value="RNA-helicase_DEAD-box_CS"/>
</dbReference>
<evidence type="ECO:0000313" key="13">
    <source>
        <dbReference type="Proteomes" id="UP000818603"/>
    </source>
</evidence>
<dbReference type="Pfam" id="PF00270">
    <property type="entry name" value="DEAD"/>
    <property type="match status" value="1"/>
</dbReference>
<dbReference type="GO" id="GO:0005524">
    <property type="term" value="F:ATP binding"/>
    <property type="evidence" value="ECO:0007669"/>
    <property type="project" value="UniProtKB-KW"/>
</dbReference>
<comment type="similarity">
    <text evidence="5 6">Belongs to the DEAD box helicase family.</text>
</comment>
<dbReference type="AlphaFoldDB" id="A0A8J3A124"/>
<dbReference type="Gene3D" id="3.30.70.330">
    <property type="match status" value="1"/>
</dbReference>
<feature type="domain" description="Helicase ATP-binding" evidence="8">
    <location>
        <begin position="35"/>
        <end position="211"/>
    </location>
</feature>
<dbReference type="PROSITE" id="PS00039">
    <property type="entry name" value="DEAD_ATP_HELICASE"/>
    <property type="match status" value="1"/>
</dbReference>
<evidence type="ECO:0000256" key="4">
    <source>
        <dbReference type="ARBA" id="ARBA00022840"/>
    </source>
</evidence>
<dbReference type="EMBL" id="VCJR02000001">
    <property type="protein sequence ID" value="NHK26359.1"/>
    <property type="molecule type" value="Genomic_DNA"/>
</dbReference>
<comment type="caution">
    <text evidence="10">The sequence shown here is derived from an EMBL/GenBank/DDBJ whole genome shotgun (WGS) entry which is preliminary data.</text>
</comment>